<dbReference type="InterPro" id="IPR027417">
    <property type="entry name" value="P-loop_NTPase"/>
</dbReference>
<evidence type="ECO:0000259" key="3">
    <source>
        <dbReference type="Pfam" id="PF24883"/>
    </source>
</evidence>
<dbReference type="InterPro" id="IPR059179">
    <property type="entry name" value="MLKL-like_MCAfunc"/>
</dbReference>
<accession>A0AAD7BPM7</accession>
<protein>
    <recommendedName>
        <fullName evidence="3">Nephrocystin 3-like N-terminal domain-containing protein</fullName>
    </recommendedName>
</protein>
<evidence type="ECO:0000313" key="5">
    <source>
        <dbReference type="Proteomes" id="UP001221142"/>
    </source>
</evidence>
<gene>
    <name evidence="4" type="ORF">FB45DRAFT_1059919</name>
</gene>
<organism evidence="4 5">
    <name type="scientific">Roridomyces roridus</name>
    <dbReference type="NCBI Taxonomy" id="1738132"/>
    <lineage>
        <taxon>Eukaryota</taxon>
        <taxon>Fungi</taxon>
        <taxon>Dikarya</taxon>
        <taxon>Basidiomycota</taxon>
        <taxon>Agaricomycotina</taxon>
        <taxon>Agaricomycetes</taxon>
        <taxon>Agaricomycetidae</taxon>
        <taxon>Agaricales</taxon>
        <taxon>Marasmiineae</taxon>
        <taxon>Mycenaceae</taxon>
        <taxon>Roridomyces</taxon>
    </lineage>
</organism>
<dbReference type="PANTHER" id="PTHR10039:SF14">
    <property type="entry name" value="NACHT DOMAIN-CONTAINING PROTEIN"/>
    <property type="match status" value="1"/>
</dbReference>
<dbReference type="EMBL" id="JARKIF010000011">
    <property type="protein sequence ID" value="KAJ7627091.1"/>
    <property type="molecule type" value="Genomic_DNA"/>
</dbReference>
<dbReference type="Gene3D" id="3.40.50.300">
    <property type="entry name" value="P-loop containing nucleotide triphosphate hydrolases"/>
    <property type="match status" value="1"/>
</dbReference>
<evidence type="ECO:0000256" key="2">
    <source>
        <dbReference type="SAM" id="MobiDB-lite"/>
    </source>
</evidence>
<dbReference type="Proteomes" id="UP001221142">
    <property type="component" value="Unassembled WGS sequence"/>
</dbReference>
<dbReference type="PANTHER" id="PTHR10039">
    <property type="entry name" value="AMELOGENIN"/>
    <property type="match status" value="1"/>
</dbReference>
<evidence type="ECO:0000256" key="1">
    <source>
        <dbReference type="ARBA" id="ARBA00022737"/>
    </source>
</evidence>
<comment type="caution">
    <text evidence="4">The sequence shown here is derived from an EMBL/GenBank/DDBJ whole genome shotgun (WGS) entry which is preliminary data.</text>
</comment>
<dbReference type="InterPro" id="IPR056884">
    <property type="entry name" value="NPHP3-like_N"/>
</dbReference>
<proteinExistence type="predicted"/>
<feature type="domain" description="Nephrocystin 3-like N-terminal" evidence="3">
    <location>
        <begin position="326"/>
        <end position="386"/>
    </location>
</feature>
<dbReference type="AlphaFoldDB" id="A0AAD7BPM7"/>
<dbReference type="SUPFAM" id="SSF52540">
    <property type="entry name" value="P-loop containing nucleoside triphosphate hydrolases"/>
    <property type="match status" value="1"/>
</dbReference>
<dbReference type="Pfam" id="PF24883">
    <property type="entry name" value="NPHP3_N"/>
    <property type="match status" value="1"/>
</dbReference>
<reference evidence="4" key="1">
    <citation type="submission" date="2023-03" db="EMBL/GenBank/DDBJ databases">
        <title>Massive genome expansion in bonnet fungi (Mycena s.s.) driven by repeated elements and novel gene families across ecological guilds.</title>
        <authorList>
            <consortium name="Lawrence Berkeley National Laboratory"/>
            <person name="Harder C.B."/>
            <person name="Miyauchi S."/>
            <person name="Viragh M."/>
            <person name="Kuo A."/>
            <person name="Thoen E."/>
            <person name="Andreopoulos B."/>
            <person name="Lu D."/>
            <person name="Skrede I."/>
            <person name="Drula E."/>
            <person name="Henrissat B."/>
            <person name="Morin E."/>
            <person name="Kohler A."/>
            <person name="Barry K."/>
            <person name="LaButti K."/>
            <person name="Morin E."/>
            <person name="Salamov A."/>
            <person name="Lipzen A."/>
            <person name="Mereny Z."/>
            <person name="Hegedus B."/>
            <person name="Baldrian P."/>
            <person name="Stursova M."/>
            <person name="Weitz H."/>
            <person name="Taylor A."/>
            <person name="Grigoriev I.V."/>
            <person name="Nagy L.G."/>
            <person name="Martin F."/>
            <person name="Kauserud H."/>
        </authorList>
    </citation>
    <scope>NUCLEOTIDE SEQUENCE</scope>
    <source>
        <strain evidence="4">9284</strain>
    </source>
</reference>
<feature type="region of interest" description="Disordered" evidence="2">
    <location>
        <begin position="21"/>
        <end position="43"/>
    </location>
</feature>
<name>A0AAD7BPM7_9AGAR</name>
<keyword evidence="5" id="KW-1185">Reference proteome</keyword>
<dbReference type="CDD" id="cd21037">
    <property type="entry name" value="MLKL_NTD"/>
    <property type="match status" value="1"/>
</dbReference>
<evidence type="ECO:0000313" key="4">
    <source>
        <dbReference type="EMBL" id="KAJ7627091.1"/>
    </source>
</evidence>
<keyword evidence="1" id="KW-0677">Repeat</keyword>
<sequence>MVGIVMVFCQKFRRALFEGRCGRKRKDSSPSGDAGAAVTSGTTELNVVQPTTIESSQSVDAPHIEVASAEAVSPTLKTAAELNVAHSTAMESSQSVVPPNIDAAPTEAVSSTRNTAAELNVAQPLALASSQSVIVRKVPGYIDTLKHGFTLLARKAEPFLDGTPFKIPIAVMNSFLELAGTVSDNKSTLRALLERLAETLDMVNGALEQAISEDAKERARKLCEFLSRQMEVFEALQERHDIIKILESDEDVTKIETAVKQIDGQLWTFQLAMTAAIEKKVDHSREHSMLQTLHRATATDASHDAGERFPAPQCHPQTRTGILQQLIDWASTDDASARIMWLHGPVGAGKSAIAQTLCQDLSADGNLVASFFFKRGDSLRSKSMKLFLPLHTSSPASSPLSLGALILEPSHRLPAARISVVVIDGLDECTDENRQQEIVRSIAQGLVGNPTPLRFLIASRPEPQIVELFQEPNLQNTHQQINITPSFPAVQTYLQDEFAHIVGHHKMMTGVPVPWPDQQVLAHLIYRSSGYFIYAATVIKFIDDPDFRPTDRLSIIMGMVKPKHGSPYAALDQLYTQILGEVPDHSQLLRILAVLVADLDLPMFQIEQLLGLQSGDVWLTLRRAHSLIDVPPDPMDDTELQPHHASFIDFLKDEARSGAFFTGLGSVHYQNLAADFLNAFSYTYEDPSLNASGHVAWRLDPDYIIRAHPTEDLVHRLRSFNPDFLFVKYPDVTLAERVLNWLKTIEPAPPEDLIDLWETYHFMVVCDGVWRRLSKKQVAIECLLDMEQVLAWPGLTELFHAYFFLYDARKYQTPTLDEIHHVLDHSWDDLRRIICPLRETIGEKDIHSALESLFISTCHPTRIHQLHPAETLQRLARGGMRTMINLTTNRLPDVFGATAPLWGSVLRACPPDPELLETLIEAERSSAISDPQRPFNKSNIHNAIEWLKTFPEPPRQLIERIQELLPTSDERGEFTNSNGSVWLGKYVHVQASLTRRIPRRRMIDICESSAVNDDR</sequence>